<dbReference type="Proteomes" id="UP000323161">
    <property type="component" value="Unassembled WGS sequence"/>
</dbReference>
<sequence>MTASNIPARTADCVVQGMLRDYLMSGRLAEVIYRDGAGQICTVHDVIRDLFSRAGEDFIMLGRGNLVGIDHVLMIDGCQLTGTGD</sequence>
<evidence type="ECO:0000313" key="2">
    <source>
        <dbReference type="Proteomes" id="UP000323161"/>
    </source>
</evidence>
<evidence type="ECO:0008006" key="3">
    <source>
        <dbReference type="Google" id="ProtNLM"/>
    </source>
</evidence>
<keyword evidence="2" id="KW-1185">Reference proteome</keyword>
<proteinExistence type="predicted"/>
<gene>
    <name evidence="1" type="ORF">FWJ25_03665</name>
</gene>
<dbReference type="RefSeq" id="WP_149598868.1">
    <property type="nucleotide sequence ID" value="NZ_VTUU01000001.1"/>
</dbReference>
<dbReference type="AlphaFoldDB" id="A0A5B0VQJ4"/>
<evidence type="ECO:0000313" key="1">
    <source>
        <dbReference type="EMBL" id="KAA1176241.1"/>
    </source>
</evidence>
<name>A0A5B0VQJ4_9GAMM</name>
<comment type="caution">
    <text evidence="1">The sequence shown here is derived from an EMBL/GenBank/DDBJ whole genome shotgun (WGS) entry which is preliminary data.</text>
</comment>
<organism evidence="1 2">
    <name type="scientific">Marinobacter salinexigens</name>
    <dbReference type="NCBI Taxonomy" id="2919747"/>
    <lineage>
        <taxon>Bacteria</taxon>
        <taxon>Pseudomonadati</taxon>
        <taxon>Pseudomonadota</taxon>
        <taxon>Gammaproteobacteria</taxon>
        <taxon>Pseudomonadales</taxon>
        <taxon>Marinobacteraceae</taxon>
        <taxon>Marinobacter</taxon>
    </lineage>
</organism>
<protein>
    <recommendedName>
        <fullName evidence="3">Rho-binding antiterminator</fullName>
    </recommendedName>
</protein>
<accession>A0A5B0VQJ4</accession>
<dbReference type="EMBL" id="VTUU01000001">
    <property type="protein sequence ID" value="KAA1176241.1"/>
    <property type="molecule type" value="Genomic_DNA"/>
</dbReference>
<reference evidence="1 2" key="1">
    <citation type="submission" date="2019-08" db="EMBL/GenBank/DDBJ databases">
        <title>Marinobacter ZYF650 sp. nov., a marine bacterium isolated from seawater of the Mariana trench.</title>
        <authorList>
            <person name="Ahmad W."/>
        </authorList>
    </citation>
    <scope>NUCLEOTIDE SEQUENCE [LARGE SCALE GENOMIC DNA]</scope>
    <source>
        <strain evidence="1 2">ZYF650</strain>
    </source>
</reference>